<sequence>IPVIADLPVGQNLQDHWATILSFELAPNIKPFAEKQVDESQIKNYIYSKKGVLTSPQGVSVLAFLNRKEPIATGNYPDHQLYFWEGATYPPEHQLI</sequence>
<evidence type="ECO:0008006" key="3">
    <source>
        <dbReference type="Google" id="ProtNLM"/>
    </source>
</evidence>
<reference evidence="1 2" key="1">
    <citation type="journal article" date="2019" name="Sci. Rep.">
        <title>Orb-weaving spider Araneus ventricosus genome elucidates the spidroin gene catalogue.</title>
        <authorList>
            <person name="Kono N."/>
            <person name="Nakamura H."/>
            <person name="Ohtoshi R."/>
            <person name="Moran D.A.P."/>
            <person name="Shinohara A."/>
            <person name="Yoshida Y."/>
            <person name="Fujiwara M."/>
            <person name="Mori M."/>
            <person name="Tomita M."/>
            <person name="Arakawa K."/>
        </authorList>
    </citation>
    <scope>NUCLEOTIDE SEQUENCE [LARGE SCALE GENOMIC DNA]</scope>
</reference>
<proteinExistence type="predicted"/>
<keyword evidence="2" id="KW-1185">Reference proteome</keyword>
<protein>
    <recommendedName>
        <fullName evidence="3">Glucose-methanol-choline oxidoreductase N-terminal domain-containing protein</fullName>
    </recommendedName>
</protein>
<comment type="caution">
    <text evidence="1">The sequence shown here is derived from an EMBL/GenBank/DDBJ whole genome shotgun (WGS) entry which is preliminary data.</text>
</comment>
<feature type="non-terminal residue" evidence="1">
    <location>
        <position position="1"/>
    </location>
</feature>
<dbReference type="InterPro" id="IPR012132">
    <property type="entry name" value="GMC_OxRdtase"/>
</dbReference>
<dbReference type="PANTHER" id="PTHR11552">
    <property type="entry name" value="GLUCOSE-METHANOL-CHOLINE GMC OXIDOREDUCTASE"/>
    <property type="match status" value="1"/>
</dbReference>
<gene>
    <name evidence="1" type="ORF">AVEN_246343_1</name>
</gene>
<dbReference type="OrthoDB" id="6436166at2759"/>
<dbReference type="AlphaFoldDB" id="A0A4Y2MX93"/>
<dbReference type="Gene3D" id="3.30.560.10">
    <property type="entry name" value="Glucose Oxidase, domain 3"/>
    <property type="match status" value="1"/>
</dbReference>
<dbReference type="SUPFAM" id="SSF54373">
    <property type="entry name" value="FAD-linked reductases, C-terminal domain"/>
    <property type="match status" value="1"/>
</dbReference>
<dbReference type="Proteomes" id="UP000499080">
    <property type="component" value="Unassembled WGS sequence"/>
</dbReference>
<evidence type="ECO:0000313" key="2">
    <source>
        <dbReference type="Proteomes" id="UP000499080"/>
    </source>
</evidence>
<dbReference type="GO" id="GO:0016491">
    <property type="term" value="F:oxidoreductase activity"/>
    <property type="evidence" value="ECO:0007669"/>
    <property type="project" value="TreeGrafter"/>
</dbReference>
<evidence type="ECO:0000313" key="1">
    <source>
        <dbReference type="EMBL" id="GBN31715.1"/>
    </source>
</evidence>
<organism evidence="1 2">
    <name type="scientific">Araneus ventricosus</name>
    <name type="common">Orbweaver spider</name>
    <name type="synonym">Epeira ventricosa</name>
    <dbReference type="NCBI Taxonomy" id="182803"/>
    <lineage>
        <taxon>Eukaryota</taxon>
        <taxon>Metazoa</taxon>
        <taxon>Ecdysozoa</taxon>
        <taxon>Arthropoda</taxon>
        <taxon>Chelicerata</taxon>
        <taxon>Arachnida</taxon>
        <taxon>Araneae</taxon>
        <taxon>Araneomorphae</taxon>
        <taxon>Entelegynae</taxon>
        <taxon>Araneoidea</taxon>
        <taxon>Araneidae</taxon>
        <taxon>Araneus</taxon>
    </lineage>
</organism>
<dbReference type="GO" id="GO:0050660">
    <property type="term" value="F:flavin adenine dinucleotide binding"/>
    <property type="evidence" value="ECO:0007669"/>
    <property type="project" value="InterPro"/>
</dbReference>
<dbReference type="PANTHER" id="PTHR11552:SF147">
    <property type="entry name" value="CHOLINE DEHYDROGENASE, MITOCHONDRIAL"/>
    <property type="match status" value="1"/>
</dbReference>
<dbReference type="EMBL" id="BGPR01125266">
    <property type="protein sequence ID" value="GBN31715.1"/>
    <property type="molecule type" value="Genomic_DNA"/>
</dbReference>
<accession>A0A4Y2MX93</accession>
<name>A0A4Y2MX93_ARAVE</name>